<dbReference type="GO" id="GO:0051205">
    <property type="term" value="P:protein insertion into membrane"/>
    <property type="evidence" value="ECO:0007669"/>
    <property type="project" value="TreeGrafter"/>
</dbReference>
<evidence type="ECO:0000256" key="2">
    <source>
        <dbReference type="ARBA" id="ARBA00022692"/>
    </source>
</evidence>
<keyword evidence="4 6" id="KW-0472">Membrane</keyword>
<evidence type="ECO:0000313" key="8">
    <source>
        <dbReference type="EMBL" id="QUI23610.1"/>
    </source>
</evidence>
<keyword evidence="3 6" id="KW-1133">Transmembrane helix</keyword>
<dbReference type="InterPro" id="IPR028055">
    <property type="entry name" value="YidC/Oxa/ALB_C"/>
</dbReference>
<feature type="transmembrane region" description="Helical" evidence="6">
    <location>
        <begin position="132"/>
        <end position="155"/>
    </location>
</feature>
<dbReference type="GO" id="GO:0016020">
    <property type="term" value="C:membrane"/>
    <property type="evidence" value="ECO:0007669"/>
    <property type="project" value="UniProtKB-SubCell"/>
</dbReference>
<keyword evidence="9" id="KW-1185">Reference proteome</keyword>
<sequence>MQMIIDFLSNILNHINLFVNDWGITIIVVTLLIKVLLIPMTIKQRRSMELQQKFTKQVDALKKKYKHDKKRLDQEMAKLSSQFSGNMMGCLLTFVQLPIMISLYRAISHIPIEIPTTVLLPWISNIKAPDGYFLIPIISLVIHLMPNMLHYLSIFKELDIQKPNKTMIIITLLMNVIFISQAPVIIGIYWIISGLYSFLEQFVSYWIKAKKLRVSP</sequence>
<dbReference type="PANTHER" id="PTHR12428:SF65">
    <property type="entry name" value="CYTOCHROME C OXIDASE ASSEMBLY PROTEIN COX18, MITOCHONDRIAL"/>
    <property type="match status" value="1"/>
</dbReference>
<dbReference type="InterPro" id="IPR001708">
    <property type="entry name" value="YidC/ALB3/OXA1/COX18"/>
</dbReference>
<feature type="domain" description="Membrane insertase YidC/Oxa/ALB C-terminal" evidence="7">
    <location>
        <begin position="22"/>
        <end position="203"/>
    </location>
</feature>
<evidence type="ECO:0000256" key="1">
    <source>
        <dbReference type="ARBA" id="ARBA00004141"/>
    </source>
</evidence>
<dbReference type="PANTHER" id="PTHR12428">
    <property type="entry name" value="OXA1"/>
    <property type="match status" value="1"/>
</dbReference>
<dbReference type="GO" id="GO:0032977">
    <property type="term" value="F:membrane insertase activity"/>
    <property type="evidence" value="ECO:0007669"/>
    <property type="project" value="InterPro"/>
</dbReference>
<evidence type="ECO:0000256" key="4">
    <source>
        <dbReference type="ARBA" id="ARBA00023136"/>
    </source>
</evidence>
<accession>A0A8J8MKZ3</accession>
<keyword evidence="2 5" id="KW-0812">Transmembrane</keyword>
<comment type="subcellular location">
    <subcellularLocation>
        <location evidence="1 5">Membrane</location>
        <topology evidence="1 5">Multi-pass membrane protein</topology>
    </subcellularLocation>
</comment>
<feature type="transmembrane region" description="Helical" evidence="6">
    <location>
        <begin position="88"/>
        <end position="112"/>
    </location>
</feature>
<evidence type="ECO:0000256" key="3">
    <source>
        <dbReference type="ARBA" id="ARBA00022989"/>
    </source>
</evidence>
<dbReference type="Proteomes" id="UP000683246">
    <property type="component" value="Chromosome"/>
</dbReference>
<evidence type="ECO:0000313" key="9">
    <source>
        <dbReference type="Proteomes" id="UP000683246"/>
    </source>
</evidence>
<comment type="similarity">
    <text evidence="5">Belongs to the OXA1/ALB3/YidC family.</text>
</comment>
<gene>
    <name evidence="8" type="primary">yidC</name>
    <name evidence="8" type="ORF">HZI73_15515</name>
</gene>
<dbReference type="RefSeq" id="WP_212694295.1">
    <property type="nucleotide sequence ID" value="NZ_CP058649.1"/>
</dbReference>
<name>A0A8J8MKZ3_9FIRM</name>
<evidence type="ECO:0000256" key="5">
    <source>
        <dbReference type="RuleBase" id="RU003945"/>
    </source>
</evidence>
<dbReference type="EMBL" id="CP058649">
    <property type="protein sequence ID" value="QUI23610.1"/>
    <property type="molecule type" value="Genomic_DNA"/>
</dbReference>
<proteinExistence type="inferred from homology"/>
<dbReference type="Pfam" id="PF02096">
    <property type="entry name" value="60KD_IMP"/>
    <property type="match status" value="1"/>
</dbReference>
<evidence type="ECO:0000259" key="7">
    <source>
        <dbReference type="Pfam" id="PF02096"/>
    </source>
</evidence>
<dbReference type="NCBIfam" id="TIGR03592">
    <property type="entry name" value="yidC_oxa1_cterm"/>
    <property type="match status" value="1"/>
</dbReference>
<dbReference type="AlphaFoldDB" id="A0A8J8MKZ3"/>
<feature type="transmembrane region" description="Helical" evidence="6">
    <location>
        <begin position="167"/>
        <end position="192"/>
    </location>
</feature>
<organism evidence="8 9">
    <name type="scientific">Vallitalea pronyensis</name>
    <dbReference type="NCBI Taxonomy" id="1348613"/>
    <lineage>
        <taxon>Bacteria</taxon>
        <taxon>Bacillati</taxon>
        <taxon>Bacillota</taxon>
        <taxon>Clostridia</taxon>
        <taxon>Lachnospirales</taxon>
        <taxon>Vallitaleaceae</taxon>
        <taxon>Vallitalea</taxon>
    </lineage>
</organism>
<protein>
    <submittedName>
        <fullName evidence="8">Membrane protein insertase YidC</fullName>
    </submittedName>
</protein>
<feature type="transmembrane region" description="Helical" evidence="6">
    <location>
        <begin position="22"/>
        <end position="42"/>
    </location>
</feature>
<reference evidence="8" key="1">
    <citation type="submission" date="2020-07" db="EMBL/GenBank/DDBJ databases">
        <title>Vallitalea pronyensis genome.</title>
        <authorList>
            <person name="Postec A."/>
        </authorList>
    </citation>
    <scope>NUCLEOTIDE SEQUENCE</scope>
    <source>
        <strain evidence="8">FatNI3</strain>
    </source>
</reference>
<evidence type="ECO:0000256" key="6">
    <source>
        <dbReference type="SAM" id="Phobius"/>
    </source>
</evidence>
<dbReference type="KEGG" id="vpy:HZI73_15515"/>